<dbReference type="RefSeq" id="WP_250861254.1">
    <property type="nucleotide sequence ID" value="NZ_JAGSOJ010000005.1"/>
</dbReference>
<name>A0A9J6P9G3_9CLOT</name>
<keyword evidence="1" id="KW-1133">Transmembrane helix</keyword>
<accession>A0A9J6P9G3</accession>
<feature type="transmembrane region" description="Helical" evidence="1">
    <location>
        <begin position="14"/>
        <end position="35"/>
    </location>
</feature>
<gene>
    <name evidence="2" type="ORF">KDK92_20385</name>
</gene>
<keyword evidence="1" id="KW-0472">Membrane</keyword>
<dbReference type="EMBL" id="JAGSOJ010000005">
    <property type="protein sequence ID" value="MCM1992093.1"/>
    <property type="molecule type" value="Genomic_DNA"/>
</dbReference>
<organism evidence="2 3">
    <name type="scientific">Oceanirhabdus seepicola</name>
    <dbReference type="NCBI Taxonomy" id="2828781"/>
    <lineage>
        <taxon>Bacteria</taxon>
        <taxon>Bacillati</taxon>
        <taxon>Bacillota</taxon>
        <taxon>Clostridia</taxon>
        <taxon>Eubacteriales</taxon>
        <taxon>Clostridiaceae</taxon>
        <taxon>Oceanirhabdus</taxon>
    </lineage>
</organism>
<comment type="caution">
    <text evidence="2">The sequence shown here is derived from an EMBL/GenBank/DDBJ whole genome shotgun (WGS) entry which is preliminary data.</text>
</comment>
<sequence>MSIFILYNIGKESLLGYSIIISMAVVLSTIGDMLIFHVFKFKKSTMYGVYCVVVSNFIFGYAFLSLFNVTGKDMIIIAIVSIIGFIILYVIKKIVLRKVYAWVLLYGEALIFMTTCAIFMVINVGVNGIVPFLGTILALLSGILVILRSFFNTRFRNMNIFVWGLYVVSLIALTYSPLIMIDI</sequence>
<feature type="transmembrane region" description="Helical" evidence="1">
    <location>
        <begin position="103"/>
        <end position="122"/>
    </location>
</feature>
<reference evidence="2" key="2">
    <citation type="submission" date="2021-04" db="EMBL/GenBank/DDBJ databases">
        <authorList>
            <person name="Dong X."/>
        </authorList>
    </citation>
    <scope>NUCLEOTIDE SEQUENCE</scope>
    <source>
        <strain evidence="2">ZWT</strain>
    </source>
</reference>
<evidence type="ECO:0000313" key="3">
    <source>
        <dbReference type="Proteomes" id="UP001056429"/>
    </source>
</evidence>
<reference evidence="2" key="1">
    <citation type="journal article" date="2021" name="mSystems">
        <title>Bacteria and Archaea Synergistically Convert Glycine Betaine to Biogenic Methane in the Formosa Cold Seep of the South China Sea.</title>
        <authorList>
            <person name="Li L."/>
            <person name="Zhang W."/>
            <person name="Zhang S."/>
            <person name="Song L."/>
            <person name="Sun Q."/>
            <person name="Zhang H."/>
            <person name="Xiang H."/>
            <person name="Dong X."/>
        </authorList>
    </citation>
    <scope>NUCLEOTIDE SEQUENCE</scope>
    <source>
        <strain evidence="2">ZWT</strain>
    </source>
</reference>
<evidence type="ECO:0000313" key="2">
    <source>
        <dbReference type="EMBL" id="MCM1992093.1"/>
    </source>
</evidence>
<feature type="transmembrane region" description="Helical" evidence="1">
    <location>
        <begin position="160"/>
        <end position="181"/>
    </location>
</feature>
<dbReference type="AlphaFoldDB" id="A0A9J6P9G3"/>
<evidence type="ECO:0000256" key="1">
    <source>
        <dbReference type="SAM" id="Phobius"/>
    </source>
</evidence>
<keyword evidence="3" id="KW-1185">Reference proteome</keyword>
<dbReference type="Proteomes" id="UP001056429">
    <property type="component" value="Unassembled WGS sequence"/>
</dbReference>
<feature type="transmembrane region" description="Helical" evidence="1">
    <location>
        <begin position="74"/>
        <end position="91"/>
    </location>
</feature>
<feature type="transmembrane region" description="Helical" evidence="1">
    <location>
        <begin position="47"/>
        <end position="68"/>
    </location>
</feature>
<feature type="transmembrane region" description="Helical" evidence="1">
    <location>
        <begin position="128"/>
        <end position="148"/>
    </location>
</feature>
<protein>
    <submittedName>
        <fullName evidence="2">Uncharacterized protein</fullName>
    </submittedName>
</protein>
<keyword evidence="1" id="KW-0812">Transmembrane</keyword>
<proteinExistence type="predicted"/>